<dbReference type="InterPro" id="IPR051398">
    <property type="entry name" value="Polysacch_Deacetylase"/>
</dbReference>
<evidence type="ECO:0000259" key="3">
    <source>
        <dbReference type="PROSITE" id="PS51677"/>
    </source>
</evidence>
<evidence type="ECO:0000313" key="4">
    <source>
        <dbReference type="EMBL" id="MBD3915228.1"/>
    </source>
</evidence>
<dbReference type="SUPFAM" id="SSF88713">
    <property type="entry name" value="Glycoside hydrolase/deacetylase"/>
    <property type="match status" value="1"/>
</dbReference>
<reference evidence="4 5" key="1">
    <citation type="submission" date="2020-09" db="EMBL/GenBank/DDBJ databases">
        <title>novel species in genus Nocardioides.</title>
        <authorList>
            <person name="Zhang G."/>
        </authorList>
    </citation>
    <scope>NUCLEOTIDE SEQUENCE [LARGE SCALE GENOMIC DNA]</scope>
    <source>
        <strain evidence="4 5">19197</strain>
    </source>
</reference>
<protein>
    <submittedName>
        <fullName evidence="4">Polysaccharide deacetylase family protein</fullName>
    </submittedName>
</protein>
<proteinExistence type="predicted"/>
<evidence type="ECO:0000256" key="2">
    <source>
        <dbReference type="ARBA" id="ARBA00022729"/>
    </source>
</evidence>
<evidence type="ECO:0000256" key="1">
    <source>
        <dbReference type="ARBA" id="ARBA00004613"/>
    </source>
</evidence>
<keyword evidence="2" id="KW-0732">Signal</keyword>
<evidence type="ECO:0000313" key="5">
    <source>
        <dbReference type="Proteomes" id="UP000649289"/>
    </source>
</evidence>
<keyword evidence="5" id="KW-1185">Reference proteome</keyword>
<feature type="domain" description="NodB homology" evidence="3">
    <location>
        <begin position="48"/>
        <end position="224"/>
    </location>
</feature>
<gene>
    <name evidence="4" type="ORF">IEZ25_11440</name>
</gene>
<dbReference type="CDD" id="cd10918">
    <property type="entry name" value="CE4_NodB_like_5s_6s"/>
    <property type="match status" value="1"/>
</dbReference>
<dbReference type="InterPro" id="IPR011330">
    <property type="entry name" value="Glyco_hydro/deAcase_b/a-brl"/>
</dbReference>
<dbReference type="Proteomes" id="UP000649289">
    <property type="component" value="Unassembled WGS sequence"/>
</dbReference>
<dbReference type="PANTHER" id="PTHR34216">
    <property type="match status" value="1"/>
</dbReference>
<dbReference type="EMBL" id="JACXYY010000004">
    <property type="protein sequence ID" value="MBD3915228.1"/>
    <property type="molecule type" value="Genomic_DNA"/>
</dbReference>
<sequence>MSMGARTRINVCFHGIGTPARVLETGEAPYWIDHRTYLDVLDAVAEDPRVRISFDDGNSSDIELGLPGLLERGLTATFFVLAGRLDRPGSLGTSDVQALRQAGMTIGTHGMDHRPWRGLDAGHRRRELEEARQVLARIAGTPVTEAALPLGRYDRELLGHLRALGYTAVHTSDRRWAREGSWLQPRFSVRDGDTAETVRTTMLGRQSPARLAERVLVGTVKRLR</sequence>
<accession>A0ABR8MH41</accession>
<name>A0ABR8MH41_9ACTN</name>
<dbReference type="Pfam" id="PF01522">
    <property type="entry name" value="Polysacc_deac_1"/>
    <property type="match status" value="1"/>
</dbReference>
<comment type="caution">
    <text evidence="4">The sequence shown here is derived from an EMBL/GenBank/DDBJ whole genome shotgun (WGS) entry which is preliminary data.</text>
</comment>
<dbReference type="PANTHER" id="PTHR34216:SF3">
    <property type="entry name" value="POLY-BETA-1,6-N-ACETYL-D-GLUCOSAMINE N-DEACETYLASE"/>
    <property type="match status" value="1"/>
</dbReference>
<dbReference type="RefSeq" id="WP_191199547.1">
    <property type="nucleotide sequence ID" value="NZ_BAAAPA010000005.1"/>
</dbReference>
<comment type="subcellular location">
    <subcellularLocation>
        <location evidence="1">Secreted</location>
    </subcellularLocation>
</comment>
<dbReference type="Gene3D" id="3.20.20.370">
    <property type="entry name" value="Glycoside hydrolase/deacetylase"/>
    <property type="match status" value="1"/>
</dbReference>
<organism evidence="4 5">
    <name type="scientific">Nocardioides hwasunensis</name>
    <dbReference type="NCBI Taxonomy" id="397258"/>
    <lineage>
        <taxon>Bacteria</taxon>
        <taxon>Bacillati</taxon>
        <taxon>Actinomycetota</taxon>
        <taxon>Actinomycetes</taxon>
        <taxon>Propionibacteriales</taxon>
        <taxon>Nocardioidaceae</taxon>
        <taxon>Nocardioides</taxon>
    </lineage>
</organism>
<dbReference type="InterPro" id="IPR002509">
    <property type="entry name" value="NODB_dom"/>
</dbReference>
<dbReference type="PROSITE" id="PS51677">
    <property type="entry name" value="NODB"/>
    <property type="match status" value="1"/>
</dbReference>